<comment type="caution">
    <text evidence="5">The sequence shown here is derived from an EMBL/GenBank/DDBJ whole genome shotgun (WGS) entry which is preliminary data.</text>
</comment>
<dbReference type="SUPFAM" id="SSF101173">
    <property type="entry name" value="Docking domain B of the erythromycin polyketide synthase (DEBS)"/>
    <property type="match status" value="1"/>
</dbReference>
<dbReference type="SUPFAM" id="SSF52151">
    <property type="entry name" value="FabD/lysophospholipase-like"/>
    <property type="match status" value="1"/>
</dbReference>
<dbReference type="InterPro" id="IPR020841">
    <property type="entry name" value="PKS_Beta-ketoAc_synthase_dom"/>
</dbReference>
<accession>A0A2T0SL41</accession>
<dbReference type="Pfam" id="PF08990">
    <property type="entry name" value="Docking"/>
    <property type="match status" value="1"/>
</dbReference>
<dbReference type="InterPro" id="IPR014043">
    <property type="entry name" value="Acyl_transferase_dom"/>
</dbReference>
<dbReference type="SMART" id="SM00825">
    <property type="entry name" value="PKS_KS"/>
    <property type="match status" value="1"/>
</dbReference>
<evidence type="ECO:0000256" key="2">
    <source>
        <dbReference type="ARBA" id="ARBA00022679"/>
    </source>
</evidence>
<dbReference type="PANTHER" id="PTHR43775">
    <property type="entry name" value="FATTY ACID SYNTHASE"/>
    <property type="match status" value="1"/>
</dbReference>
<dbReference type="Proteomes" id="UP000239494">
    <property type="component" value="Unassembled WGS sequence"/>
</dbReference>
<dbReference type="InterPro" id="IPR001227">
    <property type="entry name" value="Ac_transferase_dom_sf"/>
</dbReference>
<dbReference type="GO" id="GO:0030639">
    <property type="term" value="P:polyketide biosynthetic process"/>
    <property type="evidence" value="ECO:0007669"/>
    <property type="project" value="UniProtKB-ARBA"/>
</dbReference>
<evidence type="ECO:0000259" key="4">
    <source>
        <dbReference type="PROSITE" id="PS52004"/>
    </source>
</evidence>
<feature type="domain" description="Ketosynthase family 3 (KS3)" evidence="4">
    <location>
        <begin position="33"/>
        <end position="458"/>
    </location>
</feature>
<dbReference type="Pfam" id="PF02801">
    <property type="entry name" value="Ketoacyl-synt_C"/>
    <property type="match status" value="1"/>
</dbReference>
<keyword evidence="6" id="KW-1185">Reference proteome</keyword>
<dbReference type="InterPro" id="IPR014030">
    <property type="entry name" value="Ketoacyl_synth_N"/>
</dbReference>
<dbReference type="GO" id="GO:0006633">
    <property type="term" value="P:fatty acid biosynthetic process"/>
    <property type="evidence" value="ECO:0007669"/>
    <property type="project" value="TreeGrafter"/>
</dbReference>
<keyword evidence="2" id="KW-0808">Transferase</keyword>
<dbReference type="InterPro" id="IPR015083">
    <property type="entry name" value="NorB/c/GfsB-D-like_docking"/>
</dbReference>
<protein>
    <submittedName>
        <fullName evidence="5">Erythronolide synthase docking protein</fullName>
    </submittedName>
</protein>
<dbReference type="Pfam" id="PF00698">
    <property type="entry name" value="Acyl_transf_1"/>
    <property type="match status" value="1"/>
</dbReference>
<dbReference type="Pfam" id="PF16197">
    <property type="entry name" value="KAsynt_C_assoc"/>
    <property type="match status" value="1"/>
</dbReference>
<organism evidence="5 6">
    <name type="scientific">Umezawaea tangerina</name>
    <dbReference type="NCBI Taxonomy" id="84725"/>
    <lineage>
        <taxon>Bacteria</taxon>
        <taxon>Bacillati</taxon>
        <taxon>Actinomycetota</taxon>
        <taxon>Actinomycetes</taxon>
        <taxon>Pseudonocardiales</taxon>
        <taxon>Pseudonocardiaceae</taxon>
        <taxon>Umezawaea</taxon>
    </lineage>
</organism>
<dbReference type="EMBL" id="PVTF01000018">
    <property type="protein sequence ID" value="PRY34129.1"/>
    <property type="molecule type" value="Genomic_DNA"/>
</dbReference>
<dbReference type="InterPro" id="IPR016039">
    <property type="entry name" value="Thiolase-like"/>
</dbReference>
<dbReference type="InterPro" id="IPR050091">
    <property type="entry name" value="PKS_NRPS_Biosynth_Enz"/>
</dbReference>
<dbReference type="AlphaFoldDB" id="A0A2T0SL41"/>
<dbReference type="PANTHER" id="PTHR43775:SF51">
    <property type="entry name" value="INACTIVE PHENOLPHTHIOCEROL SYNTHESIS POLYKETIDE SYNTHASE TYPE I PKS1-RELATED"/>
    <property type="match status" value="1"/>
</dbReference>
<dbReference type="Pfam" id="PF00109">
    <property type="entry name" value="ketoacyl-synt"/>
    <property type="match status" value="1"/>
</dbReference>
<dbReference type="RefSeq" id="WP_146175116.1">
    <property type="nucleotide sequence ID" value="NZ_PVTF01000018.1"/>
</dbReference>
<proteinExistence type="predicted"/>
<dbReference type="FunFam" id="3.40.47.10:FF:000019">
    <property type="entry name" value="Polyketide synthase type I"/>
    <property type="match status" value="1"/>
</dbReference>
<evidence type="ECO:0000313" key="6">
    <source>
        <dbReference type="Proteomes" id="UP000239494"/>
    </source>
</evidence>
<dbReference type="InterPro" id="IPR014031">
    <property type="entry name" value="Ketoacyl_synth_C"/>
</dbReference>
<dbReference type="GO" id="GO:0004312">
    <property type="term" value="F:fatty acid synthase activity"/>
    <property type="evidence" value="ECO:0007669"/>
    <property type="project" value="TreeGrafter"/>
</dbReference>
<reference evidence="5 6" key="1">
    <citation type="submission" date="2018-03" db="EMBL/GenBank/DDBJ databases">
        <title>Genomic Encyclopedia of Archaeal and Bacterial Type Strains, Phase II (KMG-II): from individual species to whole genera.</title>
        <authorList>
            <person name="Goeker M."/>
        </authorList>
    </citation>
    <scope>NUCLEOTIDE SEQUENCE [LARGE SCALE GENOMIC DNA]</scope>
    <source>
        <strain evidence="5 6">DSM 44720</strain>
    </source>
</reference>
<feature type="non-terminal residue" evidence="5">
    <location>
        <position position="641"/>
    </location>
</feature>
<comment type="cofactor">
    <cofactor evidence="1">
        <name>pantetheine 4'-phosphate</name>
        <dbReference type="ChEBI" id="CHEBI:47942"/>
    </cofactor>
</comment>
<dbReference type="Gene3D" id="3.40.366.10">
    <property type="entry name" value="Malonyl-Coenzyme A Acyl Carrier Protein, domain 2"/>
    <property type="match status" value="1"/>
</dbReference>
<dbReference type="SUPFAM" id="SSF53901">
    <property type="entry name" value="Thiolase-like"/>
    <property type="match status" value="1"/>
</dbReference>
<gene>
    <name evidence="5" type="ORF">CLV43_118157</name>
</gene>
<keyword evidence="3" id="KW-0511">Multifunctional enzyme</keyword>
<dbReference type="InterPro" id="IPR036299">
    <property type="entry name" value="Polyketide_synth_docking_sf"/>
</dbReference>
<evidence type="ECO:0000256" key="1">
    <source>
        <dbReference type="ARBA" id="ARBA00001957"/>
    </source>
</evidence>
<evidence type="ECO:0000256" key="3">
    <source>
        <dbReference type="ARBA" id="ARBA00023268"/>
    </source>
</evidence>
<dbReference type="InterPro" id="IPR032821">
    <property type="entry name" value="PKS_assoc"/>
</dbReference>
<sequence>MSNEQKLRDYLRRVTADLHSTRHRLQEVEGTGQEPIAIVAMGCRFAGGITSPEELWDFVVDGGDAVAPFPTDRGWDLEALYHPDPDHQGTSYVMEGAFVDGVAEFDPGFFGISPREAITMDPQQRLLLETTWHTFERAGIDPHALRGSRTGVFTSTNGQDYITKLQGELPDGLEGHVGTGTAASMISGRISYTFGLEGPAVTVDTACSGSLVTLHLAVQALRNGECDLALAGGATIMVTPGAFIDFSRARGLSWDSRCKSFAAGADGTSWGDGVGLVLVERLSDARRNGHEVLAVVRGIAVNQDGASNGLTAPNGPSQQRVIKQALADARLSAVDVDVIEAHGTGTKLGDPIEAQALIAAYGPERETPLLLGSVKSNIGHTQAAAGVAAVIKTVMALRHGVVPKTLHVDAPSPQIDWSSGTAELVTETRAWPETGHVRRAGVSSFGYSGTNAHAILEQAPEDPLDVEGDEPAAAPRELPVVPVLLSGKTEQAVRAQAAALLESLPGNDLADLGFSTATTRAHLDHRAVLVADDRDGLLAALGALADGTAPVAGEAVEGRTAVLFTGQGSQRVAMGQQLYSAFPVYAEAFDAVCDRFDPRLREAFADQDLLNRTEFTQPALFAVEVALYRLVESWGVRPDFL</sequence>
<evidence type="ECO:0000313" key="5">
    <source>
        <dbReference type="EMBL" id="PRY34129.1"/>
    </source>
</evidence>
<dbReference type="InterPro" id="IPR016035">
    <property type="entry name" value="Acyl_Trfase/lysoPLipase"/>
</dbReference>
<dbReference type="Gene3D" id="3.30.70.3290">
    <property type="match status" value="1"/>
</dbReference>
<dbReference type="PROSITE" id="PS52004">
    <property type="entry name" value="KS3_2"/>
    <property type="match status" value="1"/>
</dbReference>
<name>A0A2T0SL41_9PSEU</name>
<dbReference type="GO" id="GO:0017000">
    <property type="term" value="P:antibiotic biosynthetic process"/>
    <property type="evidence" value="ECO:0007669"/>
    <property type="project" value="UniProtKB-ARBA"/>
</dbReference>
<dbReference type="Gene3D" id="3.40.47.10">
    <property type="match status" value="1"/>
</dbReference>
<dbReference type="OrthoDB" id="3651481at2"/>
<dbReference type="CDD" id="cd00833">
    <property type="entry name" value="PKS"/>
    <property type="match status" value="1"/>
</dbReference>